<evidence type="ECO:0000313" key="2">
    <source>
        <dbReference type="EMBL" id="RCH79903.1"/>
    </source>
</evidence>
<keyword evidence="3" id="KW-1185">Reference proteome</keyword>
<evidence type="ECO:0000313" key="3">
    <source>
        <dbReference type="Proteomes" id="UP000253551"/>
    </source>
</evidence>
<feature type="transmembrane region" description="Helical" evidence="1">
    <location>
        <begin position="199"/>
        <end position="219"/>
    </location>
</feature>
<feature type="transmembrane region" description="Helical" evidence="1">
    <location>
        <begin position="157"/>
        <end position="179"/>
    </location>
</feature>
<organism evidence="2 3">
    <name type="scientific">Rhizopus stolonifer</name>
    <name type="common">Rhizopus nigricans</name>
    <dbReference type="NCBI Taxonomy" id="4846"/>
    <lineage>
        <taxon>Eukaryota</taxon>
        <taxon>Fungi</taxon>
        <taxon>Fungi incertae sedis</taxon>
        <taxon>Mucoromycota</taxon>
        <taxon>Mucoromycotina</taxon>
        <taxon>Mucoromycetes</taxon>
        <taxon>Mucorales</taxon>
        <taxon>Mucorineae</taxon>
        <taxon>Rhizopodaceae</taxon>
        <taxon>Rhizopus</taxon>
    </lineage>
</organism>
<evidence type="ECO:0000256" key="1">
    <source>
        <dbReference type="SAM" id="Phobius"/>
    </source>
</evidence>
<proteinExistence type="predicted"/>
<keyword evidence="1" id="KW-0472">Membrane</keyword>
<name>A0A367IQH1_RHIST</name>
<dbReference type="AlphaFoldDB" id="A0A367IQH1"/>
<dbReference type="OrthoDB" id="2398617at2759"/>
<keyword evidence="1" id="KW-1133">Transmembrane helix</keyword>
<protein>
    <submittedName>
        <fullName evidence="2">Uncharacterized protein</fullName>
    </submittedName>
</protein>
<feature type="transmembrane region" description="Helical" evidence="1">
    <location>
        <begin position="122"/>
        <end position="145"/>
    </location>
</feature>
<dbReference type="Proteomes" id="UP000253551">
    <property type="component" value="Unassembled WGS sequence"/>
</dbReference>
<keyword evidence="1" id="KW-0812">Transmembrane</keyword>
<comment type="caution">
    <text evidence="2">The sequence shown here is derived from an EMBL/GenBank/DDBJ whole genome shotgun (WGS) entry which is preliminary data.</text>
</comment>
<sequence length="235" mass="25954">MKKFRFKQEPFDRTGLLFSLAGFLLTLLCLIGCQTTGLKGLYFAKVTDGSVTMSAYYGWIGYCIQDSNLECYRGDDVLVVPLDVSISDSLNATYPQLFQDEITQDEDLNPGSAANPPHNPKIYPAAVMCLICSASLLVLSVYRIYKPQQYLDEHYTRGFLAAASTVLALLLLALSSVMYQNAIEQLNETYPHLVATQGPCMIMIGMAFACFFLASIALLRGVMRMDSDPEGYSAI</sequence>
<gene>
    <name evidence="2" type="ORF">CU098_005699</name>
</gene>
<reference evidence="2 3" key="1">
    <citation type="journal article" date="2018" name="G3 (Bethesda)">
        <title>Phylogenetic and Phylogenomic Definition of Rhizopus Species.</title>
        <authorList>
            <person name="Gryganskyi A.P."/>
            <person name="Golan J."/>
            <person name="Dolatabadi S."/>
            <person name="Mondo S."/>
            <person name="Robb S."/>
            <person name="Idnurm A."/>
            <person name="Muszewska A."/>
            <person name="Steczkiewicz K."/>
            <person name="Masonjones S."/>
            <person name="Liao H.L."/>
            <person name="Gajdeczka M.T."/>
            <person name="Anike F."/>
            <person name="Vuek A."/>
            <person name="Anishchenko I.M."/>
            <person name="Voigt K."/>
            <person name="de Hoog G.S."/>
            <person name="Smith M.E."/>
            <person name="Heitman J."/>
            <person name="Vilgalys R."/>
            <person name="Stajich J.E."/>
        </authorList>
    </citation>
    <scope>NUCLEOTIDE SEQUENCE [LARGE SCALE GENOMIC DNA]</scope>
    <source>
        <strain evidence="2 3">LSU 92-RS-03</strain>
    </source>
</reference>
<dbReference type="EMBL" id="PJQM01006300">
    <property type="protein sequence ID" value="RCH79903.1"/>
    <property type="molecule type" value="Genomic_DNA"/>
</dbReference>
<accession>A0A367IQH1</accession>